<dbReference type="Pfam" id="PF00873">
    <property type="entry name" value="ACR_tran"/>
    <property type="match status" value="1"/>
</dbReference>
<dbReference type="RefSeq" id="WP_155451575.1">
    <property type="nucleotide sequence ID" value="NZ_WNKT01000065.1"/>
</dbReference>
<evidence type="ECO:0000256" key="1">
    <source>
        <dbReference type="SAM" id="Phobius"/>
    </source>
</evidence>
<keyword evidence="1" id="KW-0812">Transmembrane</keyword>
<dbReference type="Gene3D" id="3.30.70.1320">
    <property type="entry name" value="Multidrug efflux transporter AcrB pore domain like"/>
    <property type="match status" value="1"/>
</dbReference>
<dbReference type="OrthoDB" id="5287122at2"/>
<dbReference type="PANTHER" id="PTHR32063:SF33">
    <property type="entry name" value="RND SUPERFAMILY EFFLUX PUMP PERMEASE COMPONENT"/>
    <property type="match status" value="1"/>
</dbReference>
<evidence type="ECO:0000313" key="3">
    <source>
        <dbReference type="Proteomes" id="UP000434044"/>
    </source>
</evidence>
<gene>
    <name evidence="2" type="ORF">GJ668_18415</name>
</gene>
<proteinExistence type="predicted"/>
<feature type="transmembrane region" description="Helical" evidence="1">
    <location>
        <begin position="519"/>
        <end position="545"/>
    </location>
</feature>
<feature type="transmembrane region" description="Helical" evidence="1">
    <location>
        <begin position="336"/>
        <end position="356"/>
    </location>
</feature>
<dbReference type="SUPFAM" id="SSF82693">
    <property type="entry name" value="Multidrug efflux transporter AcrB pore domain, PN1, PN2, PC1 and PC2 subdomains"/>
    <property type="match status" value="3"/>
</dbReference>
<dbReference type="Gene3D" id="3.30.70.1430">
    <property type="entry name" value="Multidrug efflux transporter AcrB pore domain"/>
    <property type="match status" value="2"/>
</dbReference>
<dbReference type="Gene3D" id="3.30.70.1440">
    <property type="entry name" value="Multidrug efflux transporter AcrB pore domain"/>
    <property type="match status" value="1"/>
</dbReference>
<comment type="caution">
    <text evidence="2">The sequence shown here is derived from an EMBL/GenBank/DDBJ whole genome shotgun (WGS) entry which is preliminary data.</text>
</comment>
<feature type="transmembrane region" description="Helical" evidence="1">
    <location>
        <begin position="459"/>
        <end position="479"/>
    </location>
</feature>
<dbReference type="GO" id="GO:0005886">
    <property type="term" value="C:plasma membrane"/>
    <property type="evidence" value="ECO:0007669"/>
    <property type="project" value="TreeGrafter"/>
</dbReference>
<keyword evidence="1" id="KW-0472">Membrane</keyword>
<feature type="transmembrane region" description="Helical" evidence="1">
    <location>
        <begin position="913"/>
        <end position="937"/>
    </location>
</feature>
<feature type="transmembrane region" description="Helical" evidence="1">
    <location>
        <begin position="857"/>
        <end position="875"/>
    </location>
</feature>
<evidence type="ECO:0000313" key="2">
    <source>
        <dbReference type="EMBL" id="MTW23026.1"/>
    </source>
</evidence>
<dbReference type="AlphaFoldDB" id="A0A6N8EJU7"/>
<name>A0A6N8EJU7_9GAMM</name>
<organism evidence="2 3">
    <name type="scientific">Allochromatium palmeri</name>
    <dbReference type="NCBI Taxonomy" id="231048"/>
    <lineage>
        <taxon>Bacteria</taxon>
        <taxon>Pseudomonadati</taxon>
        <taxon>Pseudomonadota</taxon>
        <taxon>Gammaproteobacteria</taxon>
        <taxon>Chromatiales</taxon>
        <taxon>Chromatiaceae</taxon>
        <taxon>Allochromatium</taxon>
    </lineage>
</organism>
<dbReference type="SUPFAM" id="SSF82714">
    <property type="entry name" value="Multidrug efflux transporter AcrB TolC docking domain, DN and DC subdomains"/>
    <property type="match status" value="2"/>
</dbReference>
<dbReference type="SUPFAM" id="SSF82866">
    <property type="entry name" value="Multidrug efflux transporter AcrB transmembrane domain"/>
    <property type="match status" value="2"/>
</dbReference>
<feature type="transmembrane region" description="Helical" evidence="1">
    <location>
        <begin position="958"/>
        <end position="981"/>
    </location>
</feature>
<dbReference type="EMBL" id="WNKT01000065">
    <property type="protein sequence ID" value="MTW23026.1"/>
    <property type="molecule type" value="Genomic_DNA"/>
</dbReference>
<dbReference type="InterPro" id="IPR001036">
    <property type="entry name" value="Acrflvin-R"/>
</dbReference>
<feature type="transmembrane region" description="Helical" evidence="1">
    <location>
        <begin position="363"/>
        <end position="381"/>
    </location>
</feature>
<dbReference type="Gene3D" id="3.30.2090.10">
    <property type="entry name" value="Multidrug efflux transporter AcrB TolC docking domain, DN and DC subdomains"/>
    <property type="match status" value="2"/>
</dbReference>
<accession>A0A6N8EJU7</accession>
<feature type="transmembrane region" description="Helical" evidence="1">
    <location>
        <begin position="12"/>
        <end position="30"/>
    </location>
</feature>
<feature type="transmembrane region" description="Helical" evidence="1">
    <location>
        <begin position="428"/>
        <end position="453"/>
    </location>
</feature>
<feature type="transmembrane region" description="Helical" evidence="1">
    <location>
        <begin position="993"/>
        <end position="1015"/>
    </location>
</feature>
<reference evidence="2 3" key="1">
    <citation type="submission" date="2019-11" db="EMBL/GenBank/DDBJ databases">
        <title>Whole-genome sequence of the anaerobic purple sulfur bacterium Allochromatium palmeri DSM 15591.</title>
        <authorList>
            <person name="Kyndt J.A."/>
            <person name="Meyer T.E."/>
        </authorList>
    </citation>
    <scope>NUCLEOTIDE SEQUENCE [LARGE SCALE GENOMIC DNA]</scope>
    <source>
        <strain evidence="2 3">DSM 15591</strain>
    </source>
</reference>
<dbReference type="InterPro" id="IPR027463">
    <property type="entry name" value="AcrB_DN_DC_subdom"/>
</dbReference>
<dbReference type="PRINTS" id="PR00702">
    <property type="entry name" value="ACRIFLAVINRP"/>
</dbReference>
<dbReference type="GO" id="GO:0042910">
    <property type="term" value="F:xenobiotic transmembrane transporter activity"/>
    <property type="evidence" value="ECO:0007669"/>
    <property type="project" value="TreeGrafter"/>
</dbReference>
<protein>
    <submittedName>
        <fullName evidence="2">AcrB/AcrD/AcrF family protein</fullName>
    </submittedName>
</protein>
<feature type="transmembrane region" description="Helical" evidence="1">
    <location>
        <begin position="887"/>
        <end position="907"/>
    </location>
</feature>
<keyword evidence="3" id="KW-1185">Reference proteome</keyword>
<dbReference type="Gene3D" id="1.20.1640.10">
    <property type="entry name" value="Multidrug efflux transporter AcrB transmembrane domain"/>
    <property type="match status" value="2"/>
</dbReference>
<feature type="transmembrane region" description="Helical" evidence="1">
    <location>
        <begin position="387"/>
        <end position="408"/>
    </location>
</feature>
<dbReference type="PANTHER" id="PTHR32063">
    <property type="match status" value="1"/>
</dbReference>
<sequence>MYARLIRNHVLTNLTFALVVILGAIAYMQLPREQDPSVSFNWVTVRTIWPGASAEDVENRVTNPLEEGIEKIDDVKFVSSNTRQGISTITIRFEDIEPEVFDKRMEDLRREIQSQLLILPSDVRQPEIIEVSSANAFPTATLALIGIDDDEALRHAAVNVRKDIQRMTGIDRVETIGQTHPELHVDFDPHRLVGLGISPVGLADTVTAYFRDLAAGGIELGDQQWLVRLVGTSDDPRYLEDLPILTAAGELPLRSVANIERGRNDAEEFVRFEGKPGVMLSVFKAGNANNLSLLETIRDYMDARNPALATLGLRLVLLEDQTIATRQAVKVMEDNALVGLALVLVMVWLFLGFRIALLTSIGIPFALAGVFIVLALLGQSLNSTTLLAVVIALGMLVDDAIVVVEAIYQKLREGYEGAAAALAGLREVGMPVAAAVLTTIAAFLPLMLIPGVLGDYMKFVPAVVTLALLFSLIEGFWMLPSHMVGARIDLSKPSRIERFRTRVTDGMRRHFRRWLVRFLGLRWFVPVLGVGLLAGAVAMVAAGLVRVDYFATDLYRLFYINVEMPPGTKVEKTLETLERVEARVREHLTPDDAHAVVIYAGQRFTETEPVFGEEKGQVFVSLNPAQTGMRSVDTLIEDIREEVNAVAGPIEISFLRRKLGPPTQKPINVKVRGNDIEDLRLASREVKGFLAGVDGVIDIGDDDTRGRMELRVRLNPDAIVRAGLSPADVVRVVRLYADGEIVASMQHQGERLEVRVRTEPRSLLDTQSFLDHPVGLPDGTEIALGKLVDFDIEQTTSNIRHYDFRRAITVEADIDSTRIDTVTANKAIRAFWAQNGTRFPNVNLDLTGQNDDIEESLGAIVVLMFVGLGLIYLILGAQFVSYRQPLIVLVTVPMAFVGVVVGLFVSGNPLSLYTLYGVVALAGIAVNDAIVLISTANRYLAEGVSPARAIISAAQRRLLPILITSLTTIAGLLSLATGLAGESMMWGPVATSIVWGLGFSTLLTLFFIPSLYLGITRPPLSLLQRLPLLPLLAEDAPRPWRRWLARLGGSTPRAVLPPSSIQEPEYCQRYRSALAAIDSGDLEQAIRGLQWLADHDVRSPLFSLSVVQALLLYVSKNGWDIGYMNRTRRYLDRARALAPDDARGRELERVYRELDVPGDPVTGR</sequence>
<keyword evidence="1" id="KW-1133">Transmembrane helix</keyword>
<dbReference type="Proteomes" id="UP000434044">
    <property type="component" value="Unassembled WGS sequence"/>
</dbReference>